<name>A0A2P2J4V2_RHIMU</name>
<reference evidence="1" key="1">
    <citation type="submission" date="2018-02" db="EMBL/GenBank/DDBJ databases">
        <title>Rhizophora mucronata_Transcriptome.</title>
        <authorList>
            <person name="Meera S.P."/>
            <person name="Sreeshan A."/>
            <person name="Augustine A."/>
        </authorList>
    </citation>
    <scope>NUCLEOTIDE SEQUENCE</scope>
    <source>
        <tissue evidence="1">Leaf</tissue>
    </source>
</reference>
<sequence length="15" mass="1744">MLRKHADISQKANMT</sequence>
<dbReference type="EMBL" id="GGEC01008007">
    <property type="protein sequence ID" value="MBW88490.1"/>
    <property type="molecule type" value="Transcribed_RNA"/>
</dbReference>
<proteinExistence type="predicted"/>
<accession>A0A2P2J4V2</accession>
<organism evidence="1">
    <name type="scientific">Rhizophora mucronata</name>
    <name type="common">Asiatic mangrove</name>
    <dbReference type="NCBI Taxonomy" id="61149"/>
    <lineage>
        <taxon>Eukaryota</taxon>
        <taxon>Viridiplantae</taxon>
        <taxon>Streptophyta</taxon>
        <taxon>Embryophyta</taxon>
        <taxon>Tracheophyta</taxon>
        <taxon>Spermatophyta</taxon>
        <taxon>Magnoliopsida</taxon>
        <taxon>eudicotyledons</taxon>
        <taxon>Gunneridae</taxon>
        <taxon>Pentapetalae</taxon>
        <taxon>rosids</taxon>
        <taxon>fabids</taxon>
        <taxon>Malpighiales</taxon>
        <taxon>Rhizophoraceae</taxon>
        <taxon>Rhizophora</taxon>
    </lineage>
</organism>
<evidence type="ECO:0000313" key="1">
    <source>
        <dbReference type="EMBL" id="MBW88490.1"/>
    </source>
</evidence>
<protein>
    <submittedName>
        <fullName evidence="1">Uncharacterized protein</fullName>
    </submittedName>
</protein>